<keyword evidence="3 5" id="KW-1133">Transmembrane helix</keyword>
<feature type="transmembrane region" description="Helical" evidence="5">
    <location>
        <begin position="69"/>
        <end position="89"/>
    </location>
</feature>
<keyword evidence="2 5" id="KW-0812">Transmembrane</keyword>
<reference evidence="7 8" key="1">
    <citation type="journal article" date="2018" name="Nat. Ecol. Evol.">
        <title>Pezizomycetes genomes reveal the molecular basis of ectomycorrhizal truffle lifestyle.</title>
        <authorList>
            <person name="Murat C."/>
            <person name="Payen T."/>
            <person name="Noel B."/>
            <person name="Kuo A."/>
            <person name="Morin E."/>
            <person name="Chen J."/>
            <person name="Kohler A."/>
            <person name="Krizsan K."/>
            <person name="Balestrini R."/>
            <person name="Da Silva C."/>
            <person name="Montanini B."/>
            <person name="Hainaut M."/>
            <person name="Levati E."/>
            <person name="Barry K.W."/>
            <person name="Belfiori B."/>
            <person name="Cichocki N."/>
            <person name="Clum A."/>
            <person name="Dockter R.B."/>
            <person name="Fauchery L."/>
            <person name="Guy J."/>
            <person name="Iotti M."/>
            <person name="Le Tacon F."/>
            <person name="Lindquist E.A."/>
            <person name="Lipzen A."/>
            <person name="Malagnac F."/>
            <person name="Mello A."/>
            <person name="Molinier V."/>
            <person name="Miyauchi S."/>
            <person name="Poulain J."/>
            <person name="Riccioni C."/>
            <person name="Rubini A."/>
            <person name="Sitrit Y."/>
            <person name="Splivallo R."/>
            <person name="Traeger S."/>
            <person name="Wang M."/>
            <person name="Zifcakova L."/>
            <person name="Wipf D."/>
            <person name="Zambonelli A."/>
            <person name="Paolocci F."/>
            <person name="Nowrousian M."/>
            <person name="Ottonello S."/>
            <person name="Baldrian P."/>
            <person name="Spatafora J.W."/>
            <person name="Henrissat B."/>
            <person name="Nagy L.G."/>
            <person name="Aury J.M."/>
            <person name="Wincker P."/>
            <person name="Grigoriev I.V."/>
            <person name="Bonfante P."/>
            <person name="Martin F.M."/>
        </authorList>
    </citation>
    <scope>NUCLEOTIDE SEQUENCE [LARGE SCALE GENOMIC DNA]</scope>
    <source>
        <strain evidence="7 8">CCBAS932</strain>
    </source>
</reference>
<feature type="transmembrane region" description="Helical" evidence="5">
    <location>
        <begin position="165"/>
        <end position="188"/>
    </location>
</feature>
<evidence type="ECO:0000313" key="8">
    <source>
        <dbReference type="Proteomes" id="UP000277580"/>
    </source>
</evidence>
<dbReference type="GO" id="GO:0005886">
    <property type="term" value="C:plasma membrane"/>
    <property type="evidence" value="ECO:0007669"/>
    <property type="project" value="TreeGrafter"/>
</dbReference>
<evidence type="ECO:0000259" key="6">
    <source>
        <dbReference type="PROSITE" id="PS50850"/>
    </source>
</evidence>
<feature type="transmembrane region" description="Helical" evidence="5">
    <location>
        <begin position="224"/>
        <end position="244"/>
    </location>
</feature>
<accession>A0A3N4KRF2</accession>
<evidence type="ECO:0000256" key="4">
    <source>
        <dbReference type="ARBA" id="ARBA00023136"/>
    </source>
</evidence>
<keyword evidence="4 5" id="KW-0472">Membrane</keyword>
<feature type="transmembrane region" description="Helical" evidence="5">
    <location>
        <begin position="109"/>
        <end position="128"/>
    </location>
</feature>
<dbReference type="FunCoup" id="A0A3N4KRF2">
    <property type="interactions" value="18"/>
</dbReference>
<feature type="transmembrane region" description="Helical" evidence="5">
    <location>
        <begin position="135"/>
        <end position="153"/>
    </location>
</feature>
<dbReference type="Pfam" id="PF07690">
    <property type="entry name" value="MFS_1"/>
    <property type="match status" value="1"/>
</dbReference>
<protein>
    <submittedName>
        <fullName evidence="7">MFS general substrate transporter</fullName>
    </submittedName>
</protein>
<organism evidence="7 8">
    <name type="scientific">Morchella conica CCBAS932</name>
    <dbReference type="NCBI Taxonomy" id="1392247"/>
    <lineage>
        <taxon>Eukaryota</taxon>
        <taxon>Fungi</taxon>
        <taxon>Dikarya</taxon>
        <taxon>Ascomycota</taxon>
        <taxon>Pezizomycotina</taxon>
        <taxon>Pezizomycetes</taxon>
        <taxon>Pezizales</taxon>
        <taxon>Morchellaceae</taxon>
        <taxon>Morchella</taxon>
    </lineage>
</organism>
<dbReference type="Proteomes" id="UP000277580">
    <property type="component" value="Unassembled WGS sequence"/>
</dbReference>
<evidence type="ECO:0000256" key="1">
    <source>
        <dbReference type="ARBA" id="ARBA00004141"/>
    </source>
</evidence>
<dbReference type="AlphaFoldDB" id="A0A3N4KRF2"/>
<sequence length="569" mass="62896">MGMWILEPKPLRHVPGTTQLYEDARSEESPNQRINLKRATGRDSNMLLVPQPSDSPNDPLNWPLWKRDLTLVILCLAAAVAGVLGPAVAPINAVLVKEFNTTYHVVARFAGWQFWPAAVAGLIGSAFARVWGKRPVYLFSIILLFIGGIWNALATSADSFLGARVLQGLGLGAFETIVPSSIGDMYFVHQRGKRIAFYNLSFLGSTYFMPVLGGYISMHHGWRAQFQIISAFLGPIVFLIFFLVPEHAYNRPAIFNTDYASEDNLSDLDEHLGQANAAVPDAAAKEANTDASEAPAEPVSSGNTSAEVKKTFLQELKLYNGRFSDENFFKLLLAPLALFLYPATIWGFLFQGSFITWGIAVSVVLAQMFAGPPTNFTPEQLGYMYAAPFLGAVIAYFAGSLLSDYLAKTLARRNNNVYEPEFRIILVIPVAMFGLPGLYAYGHVAEMHLHWIVPSVLYGFLTFAVVMSCTATFAYILDAHRDVSVEMLVSVLLLKNFFAFGATYFLVGWVATDGPARVFDIMGAIQTAICFLSIFIYFFGKVQRDFMNRHNLLKWLGLYPKSVSTIAVA</sequence>
<dbReference type="InterPro" id="IPR020846">
    <property type="entry name" value="MFS_dom"/>
</dbReference>
<proteinExistence type="predicted"/>
<feature type="domain" description="Major facilitator superfamily (MFS) profile" evidence="6">
    <location>
        <begin position="70"/>
        <end position="569"/>
    </location>
</feature>
<evidence type="ECO:0000313" key="7">
    <source>
        <dbReference type="EMBL" id="RPB13087.1"/>
    </source>
</evidence>
<feature type="transmembrane region" description="Helical" evidence="5">
    <location>
        <begin position="518"/>
        <end position="539"/>
    </location>
</feature>
<feature type="transmembrane region" description="Helical" evidence="5">
    <location>
        <begin position="489"/>
        <end position="512"/>
    </location>
</feature>
<keyword evidence="8" id="KW-1185">Reference proteome</keyword>
<feature type="transmembrane region" description="Helical" evidence="5">
    <location>
        <begin position="338"/>
        <end position="370"/>
    </location>
</feature>
<feature type="transmembrane region" description="Helical" evidence="5">
    <location>
        <begin position="382"/>
        <end position="403"/>
    </location>
</feature>
<dbReference type="InterPro" id="IPR011701">
    <property type="entry name" value="MFS"/>
</dbReference>
<feature type="transmembrane region" description="Helical" evidence="5">
    <location>
        <begin position="195"/>
        <end position="218"/>
    </location>
</feature>
<dbReference type="SUPFAM" id="SSF103473">
    <property type="entry name" value="MFS general substrate transporter"/>
    <property type="match status" value="1"/>
</dbReference>
<dbReference type="STRING" id="1392247.A0A3N4KRF2"/>
<evidence type="ECO:0000256" key="5">
    <source>
        <dbReference type="SAM" id="Phobius"/>
    </source>
</evidence>
<dbReference type="OrthoDB" id="2585655at2759"/>
<comment type="subcellular location">
    <subcellularLocation>
        <location evidence="1">Membrane</location>
        <topology evidence="1">Multi-pass membrane protein</topology>
    </subcellularLocation>
</comment>
<dbReference type="PANTHER" id="PTHR23502">
    <property type="entry name" value="MAJOR FACILITATOR SUPERFAMILY"/>
    <property type="match status" value="1"/>
</dbReference>
<evidence type="ECO:0000256" key="2">
    <source>
        <dbReference type="ARBA" id="ARBA00022692"/>
    </source>
</evidence>
<dbReference type="EMBL" id="ML119125">
    <property type="protein sequence ID" value="RPB13087.1"/>
    <property type="molecule type" value="Genomic_DNA"/>
</dbReference>
<feature type="transmembrane region" description="Helical" evidence="5">
    <location>
        <begin position="424"/>
        <end position="444"/>
    </location>
</feature>
<dbReference type="InterPro" id="IPR036259">
    <property type="entry name" value="MFS_trans_sf"/>
</dbReference>
<dbReference type="Gene3D" id="1.20.1250.20">
    <property type="entry name" value="MFS general substrate transporter like domains"/>
    <property type="match status" value="1"/>
</dbReference>
<dbReference type="GO" id="GO:0022857">
    <property type="term" value="F:transmembrane transporter activity"/>
    <property type="evidence" value="ECO:0007669"/>
    <property type="project" value="InterPro"/>
</dbReference>
<dbReference type="InParanoid" id="A0A3N4KRF2"/>
<dbReference type="PANTHER" id="PTHR23502:SF29">
    <property type="entry name" value="TRANSPORTER, PUTATIVE (AFU_ORTHOLOGUE AFUA_6G06680)-RELATED"/>
    <property type="match status" value="1"/>
</dbReference>
<dbReference type="PROSITE" id="PS50850">
    <property type="entry name" value="MFS"/>
    <property type="match status" value="1"/>
</dbReference>
<feature type="transmembrane region" description="Helical" evidence="5">
    <location>
        <begin position="456"/>
        <end position="477"/>
    </location>
</feature>
<evidence type="ECO:0000256" key="3">
    <source>
        <dbReference type="ARBA" id="ARBA00022989"/>
    </source>
</evidence>
<name>A0A3N4KRF2_9PEZI</name>
<gene>
    <name evidence="7" type="ORF">P167DRAFT_143359</name>
</gene>